<dbReference type="Gene3D" id="1.10.490.10">
    <property type="entry name" value="Globins"/>
    <property type="match status" value="1"/>
</dbReference>
<dbReference type="AlphaFoldDB" id="A0A8J5XAC6"/>
<organism evidence="8 9">
    <name type="scientific">Diacronema lutheri</name>
    <name type="common">Unicellular marine alga</name>
    <name type="synonym">Monochrysis lutheri</name>
    <dbReference type="NCBI Taxonomy" id="2081491"/>
    <lineage>
        <taxon>Eukaryota</taxon>
        <taxon>Haptista</taxon>
        <taxon>Haptophyta</taxon>
        <taxon>Pavlovophyceae</taxon>
        <taxon>Pavlovales</taxon>
        <taxon>Pavlovaceae</taxon>
        <taxon>Diacronema</taxon>
    </lineage>
</organism>
<dbReference type="InterPro" id="IPR009050">
    <property type="entry name" value="Globin-like_sf"/>
</dbReference>
<dbReference type="PANTHER" id="PTHR46458">
    <property type="entry name" value="BLR2807 PROTEIN"/>
    <property type="match status" value="1"/>
</dbReference>
<comment type="caution">
    <text evidence="8">The sequence shown here is derived from an EMBL/GenBank/DDBJ whole genome shotgun (WGS) entry which is preliminary data.</text>
</comment>
<dbReference type="GO" id="GO:0020037">
    <property type="term" value="F:heme binding"/>
    <property type="evidence" value="ECO:0007669"/>
    <property type="project" value="InterPro"/>
</dbReference>
<dbReference type="GO" id="GO:0005344">
    <property type="term" value="F:oxygen carrier activity"/>
    <property type="evidence" value="ECO:0007669"/>
    <property type="project" value="UniProtKB-KW"/>
</dbReference>
<dbReference type="GO" id="GO:0019825">
    <property type="term" value="F:oxygen binding"/>
    <property type="evidence" value="ECO:0007669"/>
    <property type="project" value="InterPro"/>
</dbReference>
<evidence type="ECO:0000256" key="1">
    <source>
        <dbReference type="ARBA" id="ARBA00022448"/>
    </source>
</evidence>
<keyword evidence="5" id="KW-0408">Iron</keyword>
<dbReference type="OMA" id="YVYARES"/>
<evidence type="ECO:0000259" key="7">
    <source>
        <dbReference type="PROSITE" id="PS01033"/>
    </source>
</evidence>
<dbReference type="PANTHER" id="PTHR46458:SF1">
    <property type="entry name" value="GEO09476P1"/>
    <property type="match status" value="1"/>
</dbReference>
<reference evidence="8" key="1">
    <citation type="submission" date="2021-05" db="EMBL/GenBank/DDBJ databases">
        <title>The genome of the haptophyte Pavlova lutheri (Diacronema luteri, Pavlovales) - a model for lipid biosynthesis in eukaryotic algae.</title>
        <authorList>
            <person name="Hulatt C.J."/>
            <person name="Posewitz M.C."/>
        </authorList>
    </citation>
    <scope>NUCLEOTIDE SEQUENCE</scope>
    <source>
        <strain evidence="8">NIVA-4/92</strain>
    </source>
</reference>
<evidence type="ECO:0000256" key="5">
    <source>
        <dbReference type="ARBA" id="ARBA00023004"/>
    </source>
</evidence>
<dbReference type="OrthoDB" id="436496at2759"/>
<dbReference type="Proteomes" id="UP000751190">
    <property type="component" value="Unassembled WGS sequence"/>
</dbReference>
<dbReference type="Pfam" id="PF00042">
    <property type="entry name" value="Globin"/>
    <property type="match status" value="1"/>
</dbReference>
<gene>
    <name evidence="8" type="ORF">KFE25_000968</name>
</gene>
<keyword evidence="4" id="KW-0479">Metal-binding</keyword>
<dbReference type="EMBL" id="JAGTXO010000039">
    <property type="protein sequence ID" value="KAG8459612.1"/>
    <property type="molecule type" value="Genomic_DNA"/>
</dbReference>
<evidence type="ECO:0000256" key="4">
    <source>
        <dbReference type="ARBA" id="ARBA00022723"/>
    </source>
</evidence>
<keyword evidence="3 6" id="KW-0561">Oxygen transport</keyword>
<comment type="similarity">
    <text evidence="6">Belongs to the globin family.</text>
</comment>
<name>A0A8J5XAC6_DIALT</name>
<protein>
    <recommendedName>
        <fullName evidence="7">Globin domain-containing protein</fullName>
    </recommendedName>
</protein>
<evidence type="ECO:0000256" key="2">
    <source>
        <dbReference type="ARBA" id="ARBA00022617"/>
    </source>
</evidence>
<feature type="domain" description="Globin" evidence="7">
    <location>
        <begin position="35"/>
        <end position="183"/>
    </location>
</feature>
<dbReference type="GO" id="GO:0046872">
    <property type="term" value="F:metal ion binding"/>
    <property type="evidence" value="ECO:0007669"/>
    <property type="project" value="UniProtKB-KW"/>
</dbReference>
<evidence type="ECO:0000256" key="6">
    <source>
        <dbReference type="RuleBase" id="RU000356"/>
    </source>
</evidence>
<proteinExistence type="inferred from homology"/>
<sequence length="185" mass="19685">MELDARVIIALGAVFAAAAAYYVYARESKPAGPPMPTRKQVDLVTTTWGTVRGGEGGLDPVGVAFFTTLFTQQPAAIGMFRKFRDEADYKKSAAFRAHAAAVIGTVDTAFGMLRDLPALVPVLQALGKAHAKYGVKPSHYNWIGAALLTTLSQGLGDAFTPEVEQAYATVWGVVAATMIDENYAV</sequence>
<dbReference type="PROSITE" id="PS01033">
    <property type="entry name" value="GLOBIN"/>
    <property type="match status" value="1"/>
</dbReference>
<dbReference type="SUPFAM" id="SSF46458">
    <property type="entry name" value="Globin-like"/>
    <property type="match status" value="1"/>
</dbReference>
<keyword evidence="2 6" id="KW-0349">Heme</keyword>
<keyword evidence="9" id="KW-1185">Reference proteome</keyword>
<keyword evidence="1 6" id="KW-0813">Transport</keyword>
<dbReference type="InterPro" id="IPR000971">
    <property type="entry name" value="Globin"/>
</dbReference>
<evidence type="ECO:0000256" key="3">
    <source>
        <dbReference type="ARBA" id="ARBA00022621"/>
    </source>
</evidence>
<dbReference type="InterPro" id="IPR012292">
    <property type="entry name" value="Globin/Proto"/>
</dbReference>
<accession>A0A8J5XAC6</accession>
<evidence type="ECO:0000313" key="8">
    <source>
        <dbReference type="EMBL" id="KAG8459612.1"/>
    </source>
</evidence>
<evidence type="ECO:0000313" key="9">
    <source>
        <dbReference type="Proteomes" id="UP000751190"/>
    </source>
</evidence>
<dbReference type="InterPro" id="IPR050532">
    <property type="entry name" value="Globin-like_OT"/>
</dbReference>